<accession>A0A084B5R3</accession>
<dbReference type="InterPro" id="IPR046486">
    <property type="entry name" value="DUF6579"/>
</dbReference>
<gene>
    <name evidence="1" type="ORF">S7711_06723</name>
</gene>
<protein>
    <submittedName>
        <fullName evidence="1">Uncharacterized protein</fullName>
    </submittedName>
</protein>
<keyword evidence="2" id="KW-1185">Reference proteome</keyword>
<dbReference type="HOGENOM" id="CLU_052199_2_0_1"/>
<sequence>MGQRWTKEDKWIEIGISTAGTVFYVPDIINGRETGRQTRHRMKEAAPLIHANAEAVKFYLGHRQIFRRWNRYISDLAVTAQFLAVLQGSHAQTALGRIGVPIADKAEGDVSSETVALRVHELIVKCTTRHWPSKHFYHVFFLYHPDTDMDWDCAFFSCVQDQPLSHRFLGMSQNLDALVVWMRFIKKNMYKDGKKIHIHLLIPAYRPMVAGEPLAFPADLMPLTIHGHVHNSMPYVWLNLPEPSRRLHLINVGNLANVSRYETAVSPFDVLLGGTATIAAGVIAGPAAAAFVGSCFIENSIYGRNQSRRRFISRTDPRTLGDDRSSDDD</sequence>
<evidence type="ECO:0000313" key="1">
    <source>
        <dbReference type="EMBL" id="KEY72892.1"/>
    </source>
</evidence>
<dbReference type="OrthoDB" id="3852249at2759"/>
<evidence type="ECO:0000313" key="2">
    <source>
        <dbReference type="Proteomes" id="UP000028045"/>
    </source>
</evidence>
<organism evidence="1 2">
    <name type="scientific">Stachybotrys chartarum (strain CBS 109288 / IBT 7711)</name>
    <name type="common">Toxic black mold</name>
    <name type="synonym">Stilbospora chartarum</name>
    <dbReference type="NCBI Taxonomy" id="1280523"/>
    <lineage>
        <taxon>Eukaryota</taxon>
        <taxon>Fungi</taxon>
        <taxon>Dikarya</taxon>
        <taxon>Ascomycota</taxon>
        <taxon>Pezizomycotina</taxon>
        <taxon>Sordariomycetes</taxon>
        <taxon>Hypocreomycetidae</taxon>
        <taxon>Hypocreales</taxon>
        <taxon>Stachybotryaceae</taxon>
        <taxon>Stachybotrys</taxon>
    </lineage>
</organism>
<dbReference type="EMBL" id="KL647988">
    <property type="protein sequence ID" value="KEY72892.1"/>
    <property type="molecule type" value="Genomic_DNA"/>
</dbReference>
<reference evidence="1 2" key="1">
    <citation type="journal article" date="2014" name="BMC Genomics">
        <title>Comparative genome sequencing reveals chemotype-specific gene clusters in the toxigenic black mold Stachybotrys.</title>
        <authorList>
            <person name="Semeiks J."/>
            <person name="Borek D."/>
            <person name="Otwinowski Z."/>
            <person name="Grishin N.V."/>
        </authorList>
    </citation>
    <scope>NUCLEOTIDE SEQUENCE [LARGE SCALE GENOMIC DNA]</scope>
    <source>
        <strain evidence="2">CBS 109288 / IBT 7711</strain>
    </source>
</reference>
<name>A0A084B5R3_STACB</name>
<dbReference type="Pfam" id="PF20219">
    <property type="entry name" value="DUF6579"/>
    <property type="match status" value="1"/>
</dbReference>
<dbReference type="AlphaFoldDB" id="A0A084B5R3"/>
<proteinExistence type="predicted"/>
<dbReference type="Proteomes" id="UP000028045">
    <property type="component" value="Unassembled WGS sequence"/>
</dbReference>